<dbReference type="PANTHER" id="PTHR35992">
    <property type="entry name" value="CYTOMATRIX PROTEIN-LIKE PROTEIN"/>
    <property type="match status" value="1"/>
</dbReference>
<evidence type="ECO:0000313" key="3">
    <source>
        <dbReference type="Proteomes" id="UP000325577"/>
    </source>
</evidence>
<keyword evidence="3" id="KW-1185">Reference proteome</keyword>
<feature type="coiled-coil region" evidence="1">
    <location>
        <begin position="94"/>
        <end position="246"/>
    </location>
</feature>
<proteinExistence type="predicted"/>
<evidence type="ECO:0000313" key="2">
    <source>
        <dbReference type="EMBL" id="KAA8528749.1"/>
    </source>
</evidence>
<dbReference type="EMBL" id="CM018045">
    <property type="protein sequence ID" value="KAA8528749.1"/>
    <property type="molecule type" value="Genomic_DNA"/>
</dbReference>
<protein>
    <submittedName>
        <fullName evidence="2">Uncharacterized protein</fullName>
    </submittedName>
</protein>
<dbReference type="Proteomes" id="UP000325577">
    <property type="component" value="Linkage Group LG21"/>
</dbReference>
<reference evidence="2 3" key="1">
    <citation type="submission" date="2019-09" db="EMBL/GenBank/DDBJ databases">
        <title>A chromosome-level genome assembly of the Chinese tupelo Nyssa sinensis.</title>
        <authorList>
            <person name="Yang X."/>
            <person name="Kang M."/>
            <person name="Yang Y."/>
            <person name="Xiong H."/>
            <person name="Wang M."/>
            <person name="Zhang Z."/>
            <person name="Wang Z."/>
            <person name="Wu H."/>
            <person name="Ma T."/>
            <person name="Liu J."/>
            <person name="Xi Z."/>
        </authorList>
    </citation>
    <scope>NUCLEOTIDE SEQUENCE [LARGE SCALE GENOMIC DNA]</scope>
    <source>
        <strain evidence="2">J267</strain>
        <tissue evidence="2">Leaf</tissue>
    </source>
</reference>
<sequence>MATLKDSNVSSDRQKWQKFFDTAVLMLRKQQTVIEVLEGERNLLVDSIKLKCDQISQLERDFTVEEKIRAVEAAKSDLMVGLKQREAFLNKLKLEDAASDLEDFKELLDHVSRKCTEPNDISKTVKIKDEARQCEALEHEVRRLKSEIKELISKNNSEVSALLLEKSFVWNQFNKMEKEKTNQLRSKCAEVEQANEKIQKLLNDMEHLQSSNSEKDNTVVTLKTNMAKLEADSIKKSQEISRLSRELDSIRKSRSDFVTPVLRPCTAETGTSRLGGKNSVTDRWNIIDKKESYPSKIPELKDSEKGCRSSKRKAVDTIPISDTPKLFTSSFKFPKLKNSSPHAGSKCVSV</sequence>
<accession>A0A5J5AEZ8</accession>
<name>A0A5J5AEZ8_9ASTE</name>
<dbReference type="OrthoDB" id="1921280at2759"/>
<organism evidence="2 3">
    <name type="scientific">Nyssa sinensis</name>
    <dbReference type="NCBI Taxonomy" id="561372"/>
    <lineage>
        <taxon>Eukaryota</taxon>
        <taxon>Viridiplantae</taxon>
        <taxon>Streptophyta</taxon>
        <taxon>Embryophyta</taxon>
        <taxon>Tracheophyta</taxon>
        <taxon>Spermatophyta</taxon>
        <taxon>Magnoliopsida</taxon>
        <taxon>eudicotyledons</taxon>
        <taxon>Gunneridae</taxon>
        <taxon>Pentapetalae</taxon>
        <taxon>asterids</taxon>
        <taxon>Cornales</taxon>
        <taxon>Nyssaceae</taxon>
        <taxon>Nyssa</taxon>
    </lineage>
</organism>
<gene>
    <name evidence="2" type="ORF">F0562_036104</name>
</gene>
<dbReference type="AlphaFoldDB" id="A0A5J5AEZ8"/>
<dbReference type="PANTHER" id="PTHR35992:SF1">
    <property type="entry name" value="CYTOMATRIX PROTEIN-LIKE PROTEIN"/>
    <property type="match status" value="1"/>
</dbReference>
<keyword evidence="1" id="KW-0175">Coiled coil</keyword>
<evidence type="ECO:0000256" key="1">
    <source>
        <dbReference type="SAM" id="Coils"/>
    </source>
</evidence>